<dbReference type="EMBL" id="UFVS01000001">
    <property type="protein sequence ID" value="SUX42219.1"/>
    <property type="molecule type" value="Genomic_DNA"/>
</dbReference>
<sequence length="456" mass="47767">MKKVLLSAFALMVSSSAFSQYWSTQNTGFSTPSRGISGMEVYDANTAWAFAYDGAPLNPNNPPIIQEFTKTSNGGTTWTSGAINVGNPALTITNISGVSGTTAWVGALLSTASDGLGAVYKTVNGGATWTAQQAFSTAGESYLNFVHGFDANSAIAGGDPQGGGYELYTTANGGTSWTRVPAANVPAPLNNEYGYNAGYYAVGNNIFFYTNKGRIYKSTDKGLNWTIAFTGSTYSLNDFGGATISGDMAWSDANRGIVFKKTYNTATPPAQTALAIYRTTDGGTTWSIVTFTGITAANNINDITYVPGTNILVATSSSPTTGGSWKSLDNGSTWSALDTGVQHLNVRCSDASTCYSGGFNTSATVGGMFKSSQNLGVADTRKAINVLSMYPNPTKGEVNIKTDKKIKSTTVLDLSGKVVATGSSEKVNLSGFTKGTYLITVEFADGSTKTEKIIKD</sequence>
<accession>A0A381F6J3</accession>
<dbReference type="EMBL" id="FTMF01000008">
    <property type="protein sequence ID" value="SIQ77511.1"/>
    <property type="molecule type" value="Genomic_DNA"/>
</dbReference>
<evidence type="ECO:0000313" key="7">
    <source>
        <dbReference type="Proteomes" id="UP000255231"/>
    </source>
</evidence>
<dbReference type="InterPro" id="IPR015943">
    <property type="entry name" value="WD40/YVTN_repeat-like_dom_sf"/>
</dbReference>
<dbReference type="GeneID" id="303672491"/>
<dbReference type="Gene3D" id="2.130.10.10">
    <property type="entry name" value="YVTN repeat-like/Quinoprotein amine dehydrogenase"/>
    <property type="match status" value="2"/>
</dbReference>
<dbReference type="InterPro" id="IPR026444">
    <property type="entry name" value="Secre_tail"/>
</dbReference>
<reference evidence="4 6" key="1">
    <citation type="submission" date="2017-01" db="EMBL/GenBank/DDBJ databases">
        <authorList>
            <person name="Varghese N."/>
            <person name="Submissions S."/>
        </authorList>
    </citation>
    <scope>NUCLEOTIDE SEQUENCE [LARGE SCALE GENOMIC DNA]</scope>
    <source>
        <strain evidence="4 6">ATCC 27950</strain>
    </source>
</reference>
<gene>
    <name evidence="5" type="ORF">NCTC13560_01036</name>
    <name evidence="4" type="ORF">SAMN05421682_108101</name>
</gene>
<organism evidence="5 7">
    <name type="scientific">Chryseobacterium indoltheticum</name>
    <dbReference type="NCBI Taxonomy" id="254"/>
    <lineage>
        <taxon>Bacteria</taxon>
        <taxon>Pseudomonadati</taxon>
        <taxon>Bacteroidota</taxon>
        <taxon>Flavobacteriia</taxon>
        <taxon>Flavobacteriales</taxon>
        <taxon>Weeksellaceae</taxon>
        <taxon>Chryseobacterium group</taxon>
        <taxon>Chryseobacterium</taxon>
    </lineage>
</organism>
<dbReference type="CDD" id="cd15482">
    <property type="entry name" value="Sialidase_non-viral"/>
    <property type="match status" value="1"/>
</dbReference>
<keyword evidence="1 2" id="KW-0732">Signal</keyword>
<proteinExistence type="predicted"/>
<evidence type="ECO:0000313" key="6">
    <source>
        <dbReference type="Proteomes" id="UP000185725"/>
    </source>
</evidence>
<dbReference type="Pfam" id="PF18962">
    <property type="entry name" value="Por_Secre_tail"/>
    <property type="match status" value="1"/>
</dbReference>
<evidence type="ECO:0000259" key="3">
    <source>
        <dbReference type="Pfam" id="PF18962"/>
    </source>
</evidence>
<evidence type="ECO:0000256" key="2">
    <source>
        <dbReference type="SAM" id="SignalP"/>
    </source>
</evidence>
<keyword evidence="6" id="KW-1185">Reference proteome</keyword>
<evidence type="ECO:0000313" key="5">
    <source>
        <dbReference type="EMBL" id="SUX42219.1"/>
    </source>
</evidence>
<dbReference type="SUPFAM" id="SSF110296">
    <property type="entry name" value="Oligoxyloglucan reducing end-specific cellobiohydrolase"/>
    <property type="match status" value="1"/>
</dbReference>
<feature type="domain" description="Secretion system C-terminal sorting" evidence="3">
    <location>
        <begin position="389"/>
        <end position="454"/>
    </location>
</feature>
<dbReference type="AlphaFoldDB" id="A0A381F6J3"/>
<feature type="chain" id="PRO_5016912689" evidence="2">
    <location>
        <begin position="20"/>
        <end position="456"/>
    </location>
</feature>
<dbReference type="OrthoDB" id="610388at2"/>
<dbReference type="RefSeq" id="WP_076561249.1">
    <property type="nucleotide sequence ID" value="NZ_CP033929.1"/>
</dbReference>
<dbReference type="Proteomes" id="UP000185725">
    <property type="component" value="Unassembled WGS sequence"/>
</dbReference>
<evidence type="ECO:0000313" key="4">
    <source>
        <dbReference type="EMBL" id="SIQ77511.1"/>
    </source>
</evidence>
<evidence type="ECO:0000256" key="1">
    <source>
        <dbReference type="ARBA" id="ARBA00022729"/>
    </source>
</evidence>
<feature type="signal peptide" evidence="2">
    <location>
        <begin position="1"/>
        <end position="19"/>
    </location>
</feature>
<dbReference type="Proteomes" id="UP000255231">
    <property type="component" value="Unassembled WGS sequence"/>
</dbReference>
<reference evidence="5 7" key="2">
    <citation type="submission" date="2018-06" db="EMBL/GenBank/DDBJ databases">
        <authorList>
            <consortium name="Pathogen Informatics"/>
            <person name="Doyle S."/>
        </authorList>
    </citation>
    <scope>NUCLEOTIDE SEQUENCE [LARGE SCALE GENOMIC DNA]</scope>
    <source>
        <strain evidence="5 7">NCTC13560</strain>
    </source>
</reference>
<dbReference type="NCBIfam" id="TIGR04183">
    <property type="entry name" value="Por_Secre_tail"/>
    <property type="match status" value="1"/>
</dbReference>
<protein>
    <submittedName>
        <fullName evidence="4">Por secretion system C-terminal sorting domain-containing protein</fullName>
    </submittedName>
    <submittedName>
        <fullName evidence="5">Ycf48-like protein</fullName>
    </submittedName>
</protein>
<name>A0A381F6J3_9FLAO</name>